<gene>
    <name evidence="2" type="ORF">SAMN04488529_101337</name>
</gene>
<name>A0A1H0M665_9CLOT</name>
<sequence length="71" mass="8522">MNEKEFILMTSSKDYVGEYIRFYRERADLTQKKLAKLIKKTANSICDYETNKRVPSEETFIKIYEAINKIY</sequence>
<dbReference type="OrthoDB" id="9785138at2"/>
<dbReference type="RefSeq" id="WP_089965162.1">
    <property type="nucleotide sequence ID" value="NZ_FNJM01000001.1"/>
</dbReference>
<dbReference type="PROSITE" id="PS50943">
    <property type="entry name" value="HTH_CROC1"/>
    <property type="match status" value="1"/>
</dbReference>
<dbReference type="GO" id="GO:0003677">
    <property type="term" value="F:DNA binding"/>
    <property type="evidence" value="ECO:0007669"/>
    <property type="project" value="InterPro"/>
</dbReference>
<dbReference type="Proteomes" id="UP000198597">
    <property type="component" value="Unassembled WGS sequence"/>
</dbReference>
<evidence type="ECO:0000259" key="1">
    <source>
        <dbReference type="PROSITE" id="PS50943"/>
    </source>
</evidence>
<dbReference type="InterPro" id="IPR010982">
    <property type="entry name" value="Lambda_DNA-bd_dom_sf"/>
</dbReference>
<dbReference type="STRING" id="94869.SAMN04488529_101337"/>
<accession>A0A1H0M665</accession>
<keyword evidence="3" id="KW-1185">Reference proteome</keyword>
<dbReference type="Gene3D" id="1.10.260.40">
    <property type="entry name" value="lambda repressor-like DNA-binding domains"/>
    <property type="match status" value="1"/>
</dbReference>
<feature type="domain" description="HTH cro/C1-type" evidence="1">
    <location>
        <begin position="20"/>
        <end position="68"/>
    </location>
</feature>
<proteinExistence type="predicted"/>
<dbReference type="InterPro" id="IPR001387">
    <property type="entry name" value="Cro/C1-type_HTH"/>
</dbReference>
<dbReference type="AlphaFoldDB" id="A0A1H0M665"/>
<protein>
    <submittedName>
        <fullName evidence="2">Helix-turn-helix domain-containing protein</fullName>
    </submittedName>
</protein>
<evidence type="ECO:0000313" key="3">
    <source>
        <dbReference type="Proteomes" id="UP000198597"/>
    </source>
</evidence>
<organism evidence="2 3">
    <name type="scientific">Clostridium gasigenes</name>
    <dbReference type="NCBI Taxonomy" id="94869"/>
    <lineage>
        <taxon>Bacteria</taxon>
        <taxon>Bacillati</taxon>
        <taxon>Bacillota</taxon>
        <taxon>Clostridia</taxon>
        <taxon>Eubacteriales</taxon>
        <taxon>Clostridiaceae</taxon>
        <taxon>Clostridium</taxon>
    </lineage>
</organism>
<dbReference type="SMART" id="SM00530">
    <property type="entry name" value="HTH_XRE"/>
    <property type="match status" value="1"/>
</dbReference>
<dbReference type="CDD" id="cd00093">
    <property type="entry name" value="HTH_XRE"/>
    <property type="match status" value="1"/>
</dbReference>
<dbReference type="SUPFAM" id="SSF47413">
    <property type="entry name" value="lambda repressor-like DNA-binding domains"/>
    <property type="match status" value="1"/>
</dbReference>
<dbReference type="Pfam" id="PF12844">
    <property type="entry name" value="HTH_19"/>
    <property type="match status" value="1"/>
</dbReference>
<evidence type="ECO:0000313" key="2">
    <source>
        <dbReference type="EMBL" id="SDO75923.1"/>
    </source>
</evidence>
<reference evidence="2 3" key="1">
    <citation type="submission" date="2016-10" db="EMBL/GenBank/DDBJ databases">
        <authorList>
            <person name="de Groot N.N."/>
        </authorList>
    </citation>
    <scope>NUCLEOTIDE SEQUENCE [LARGE SCALE GENOMIC DNA]</scope>
    <source>
        <strain evidence="2 3">DSM 12272</strain>
    </source>
</reference>
<dbReference type="EMBL" id="FNJM01000001">
    <property type="protein sequence ID" value="SDO75923.1"/>
    <property type="molecule type" value="Genomic_DNA"/>
</dbReference>